<dbReference type="HAMAP" id="MF_00568">
    <property type="entry name" value="NadA_type2"/>
    <property type="match status" value="1"/>
</dbReference>
<keyword evidence="12" id="KW-1185">Reference proteome</keyword>
<dbReference type="RefSeq" id="WP_309307127.1">
    <property type="nucleotide sequence ID" value="NZ_CP133594.1"/>
</dbReference>
<dbReference type="GO" id="GO:0051539">
    <property type="term" value="F:4 iron, 4 sulfur cluster binding"/>
    <property type="evidence" value="ECO:0007669"/>
    <property type="project" value="UniProtKB-KW"/>
</dbReference>
<dbReference type="EMBL" id="CP133594">
    <property type="protein sequence ID" value="WMW21342.1"/>
    <property type="molecule type" value="Genomic_DNA"/>
</dbReference>
<evidence type="ECO:0000256" key="3">
    <source>
        <dbReference type="ARBA" id="ARBA00022485"/>
    </source>
</evidence>
<keyword evidence="3 10" id="KW-0004">4Fe-4S</keyword>
<dbReference type="NCBIfam" id="NF006878">
    <property type="entry name" value="PRK09375.1-2"/>
    <property type="match status" value="1"/>
</dbReference>
<feature type="binding site" evidence="10">
    <location>
        <position position="87"/>
    </location>
    <ligand>
        <name>[4Fe-4S] cluster</name>
        <dbReference type="ChEBI" id="CHEBI:49883"/>
    </ligand>
</feature>
<feature type="binding site" evidence="10">
    <location>
        <position position="259"/>
    </location>
    <ligand>
        <name>[4Fe-4S] cluster</name>
        <dbReference type="ChEBI" id="CHEBI:49883"/>
    </ligand>
</feature>
<sequence length="305" mass="34384">MQDTQNIIERILELKEERNAVILAHNYERGEIQDIADFSGDSLGLSKQAMKQEAEVIVFCGVNFMAESAAILSPEKIVLLPEIYAGCPMASMITAEALREEKKKYPDAAVVCYVNSTAEVKAESDICCTSANAVEVVNSLEEDEILFVPDKNLADYVSRFSTKKIIPWEGYCPTHNQILVTDVIKARKEHPNAEVLAHPECKRDVIDLSDKVFSTTGMVEYVKDAGNEFIIATERGILHKLEKDNPEKKFYNVSEYTVCPEMKAINLESLLLSLEEMQYVITIPEETRVKARVALDRMLEVKRSR</sequence>
<feature type="binding site" evidence="10">
    <location>
        <begin position="198"/>
        <end position="200"/>
    </location>
    <ligand>
        <name>iminosuccinate</name>
        <dbReference type="ChEBI" id="CHEBI:77875"/>
    </ligand>
</feature>
<keyword evidence="7 10" id="KW-0479">Metal-binding</keyword>
<keyword evidence="5 10" id="KW-0662">Pyridine nucleotide biosynthesis</keyword>
<evidence type="ECO:0000256" key="1">
    <source>
        <dbReference type="ARBA" id="ARBA00005065"/>
    </source>
</evidence>
<dbReference type="PANTHER" id="PTHR30573:SF0">
    <property type="entry name" value="QUINOLINATE SYNTHASE, CHLOROPLASTIC"/>
    <property type="match status" value="1"/>
</dbReference>
<comment type="catalytic activity">
    <reaction evidence="10">
        <text>iminosuccinate + dihydroxyacetone phosphate = quinolinate + phosphate + 2 H2O + H(+)</text>
        <dbReference type="Rhea" id="RHEA:25888"/>
        <dbReference type="ChEBI" id="CHEBI:15377"/>
        <dbReference type="ChEBI" id="CHEBI:15378"/>
        <dbReference type="ChEBI" id="CHEBI:29959"/>
        <dbReference type="ChEBI" id="CHEBI:43474"/>
        <dbReference type="ChEBI" id="CHEBI:57642"/>
        <dbReference type="ChEBI" id="CHEBI:77875"/>
        <dbReference type="EC" id="2.5.1.72"/>
    </reaction>
</comment>
<reference evidence="11" key="1">
    <citation type="submission" date="2023-08" db="EMBL/GenBank/DDBJ databases">
        <title>Methanolobus mangrovi sp. nov. and Methanolobus sediminis sp. nov, two novel methylotrophic methanogens isolated from mangrove sediments in China.</title>
        <authorList>
            <person name="Zhou J."/>
        </authorList>
    </citation>
    <scope>NUCLEOTIDE SEQUENCE</scope>
    <source>
        <strain evidence="11">FTZ2</strain>
    </source>
</reference>
<dbReference type="InterPro" id="IPR036094">
    <property type="entry name" value="NadA_sf"/>
</dbReference>
<dbReference type="GeneID" id="84230071"/>
<evidence type="ECO:0000256" key="8">
    <source>
        <dbReference type="ARBA" id="ARBA00023004"/>
    </source>
</evidence>
<dbReference type="NCBIfam" id="TIGR00550">
    <property type="entry name" value="nadA"/>
    <property type="match status" value="1"/>
</dbReference>
<dbReference type="PANTHER" id="PTHR30573">
    <property type="entry name" value="QUINOLINATE SYNTHETASE A"/>
    <property type="match status" value="1"/>
</dbReference>
<dbReference type="Proteomes" id="UP001183006">
    <property type="component" value="Chromosome"/>
</dbReference>
<dbReference type="InterPro" id="IPR023066">
    <property type="entry name" value="Quinolinate_synth_type2"/>
</dbReference>
<dbReference type="GO" id="GO:0008987">
    <property type="term" value="F:quinolinate synthetase A activity"/>
    <property type="evidence" value="ECO:0007669"/>
    <property type="project" value="UniProtKB-UniRule"/>
</dbReference>
<evidence type="ECO:0000256" key="7">
    <source>
        <dbReference type="ARBA" id="ARBA00022723"/>
    </source>
</evidence>
<evidence type="ECO:0000313" key="11">
    <source>
        <dbReference type="EMBL" id="WMW21342.1"/>
    </source>
</evidence>
<keyword evidence="8 10" id="KW-0408">Iron</keyword>
<evidence type="ECO:0000256" key="4">
    <source>
        <dbReference type="ARBA" id="ARBA00022490"/>
    </source>
</evidence>
<dbReference type="GO" id="GO:0005737">
    <property type="term" value="C:cytoplasm"/>
    <property type="evidence" value="ECO:0007669"/>
    <property type="project" value="UniProtKB-SubCell"/>
</dbReference>
<dbReference type="GO" id="GO:0046872">
    <property type="term" value="F:metal ion binding"/>
    <property type="evidence" value="ECO:0007669"/>
    <property type="project" value="UniProtKB-KW"/>
</dbReference>
<evidence type="ECO:0000256" key="5">
    <source>
        <dbReference type="ARBA" id="ARBA00022642"/>
    </source>
</evidence>
<organism evidence="11 12">
    <name type="scientific">Methanolobus mangrovi</name>
    <dbReference type="NCBI Taxonomy" id="3072977"/>
    <lineage>
        <taxon>Archaea</taxon>
        <taxon>Methanobacteriati</taxon>
        <taxon>Methanobacteriota</taxon>
        <taxon>Stenosarchaea group</taxon>
        <taxon>Methanomicrobia</taxon>
        <taxon>Methanosarcinales</taxon>
        <taxon>Methanosarcinaceae</taxon>
        <taxon>Methanolobus</taxon>
    </lineage>
</organism>
<dbReference type="EC" id="2.5.1.72" evidence="2 10"/>
<feature type="binding site" evidence="10">
    <location>
        <position position="130"/>
    </location>
    <ligand>
        <name>iminosuccinate</name>
        <dbReference type="ChEBI" id="CHEBI:77875"/>
    </ligand>
</feature>
<evidence type="ECO:0000256" key="10">
    <source>
        <dbReference type="HAMAP-Rule" id="MF_00568"/>
    </source>
</evidence>
<comment type="cofactor">
    <cofactor evidence="10">
        <name>[4Fe-4S] cluster</name>
        <dbReference type="ChEBI" id="CHEBI:49883"/>
    </cofactor>
    <text evidence="10">Binds 1 [4Fe-4S] cluster per subunit.</text>
</comment>
<gene>
    <name evidence="10 11" type="primary">nadA</name>
    <name evidence="11" type="ORF">RE476_07980</name>
</gene>
<dbReference type="InterPro" id="IPR003473">
    <property type="entry name" value="NadA"/>
</dbReference>
<dbReference type="Gene3D" id="3.40.50.10800">
    <property type="entry name" value="NadA-like"/>
    <property type="match status" value="3"/>
</dbReference>
<accession>A0AA51UDR9</accession>
<comment type="subcellular location">
    <subcellularLocation>
        <location evidence="10">Cytoplasm</location>
    </subcellularLocation>
</comment>
<protein>
    <recommendedName>
        <fullName evidence="2 10">Quinolinate synthase</fullName>
        <ecNumber evidence="2 10">2.5.1.72</ecNumber>
    </recommendedName>
</protein>
<proteinExistence type="inferred from homology"/>
<feature type="binding site" evidence="10">
    <location>
        <position position="215"/>
    </location>
    <ligand>
        <name>iminosuccinate</name>
        <dbReference type="ChEBI" id="CHEBI:77875"/>
    </ligand>
</feature>
<keyword evidence="9 10" id="KW-0411">Iron-sulfur</keyword>
<evidence type="ECO:0000313" key="12">
    <source>
        <dbReference type="Proteomes" id="UP001183006"/>
    </source>
</evidence>
<dbReference type="FunFam" id="3.40.50.10800:FF:000003">
    <property type="entry name" value="Quinolinate synthase A"/>
    <property type="match status" value="1"/>
</dbReference>
<keyword evidence="6 10" id="KW-0808">Transferase</keyword>
<feature type="binding site" evidence="10">
    <location>
        <begin position="113"/>
        <end position="115"/>
    </location>
    <ligand>
        <name>iminosuccinate</name>
        <dbReference type="ChEBI" id="CHEBI:77875"/>
    </ligand>
</feature>
<keyword evidence="4 10" id="KW-0963">Cytoplasm</keyword>
<name>A0AA51UDR9_9EURY</name>
<comment type="similarity">
    <text evidence="10">Belongs to the quinolinate synthase family. Type 2 subfamily.</text>
</comment>
<dbReference type="Pfam" id="PF02445">
    <property type="entry name" value="NadA"/>
    <property type="match status" value="1"/>
</dbReference>
<evidence type="ECO:0000256" key="9">
    <source>
        <dbReference type="ARBA" id="ARBA00023014"/>
    </source>
</evidence>
<comment type="function">
    <text evidence="10">Catalyzes the condensation of iminoaspartate with dihydroxyacetone phosphate to form quinolinate.</text>
</comment>
<evidence type="ECO:0000256" key="6">
    <source>
        <dbReference type="ARBA" id="ARBA00022679"/>
    </source>
</evidence>
<dbReference type="KEGG" id="mmav:RE476_07980"/>
<feature type="binding site" evidence="10">
    <location>
        <position position="25"/>
    </location>
    <ligand>
        <name>iminosuccinate</name>
        <dbReference type="ChEBI" id="CHEBI:77875"/>
    </ligand>
</feature>
<dbReference type="NCBIfam" id="NF006879">
    <property type="entry name" value="PRK09375.1-4"/>
    <property type="match status" value="1"/>
</dbReference>
<dbReference type="GO" id="GO:0034628">
    <property type="term" value="P:'de novo' NAD+ biosynthetic process from L-aspartate"/>
    <property type="evidence" value="ECO:0007669"/>
    <property type="project" value="TreeGrafter"/>
</dbReference>
<dbReference type="SUPFAM" id="SSF142754">
    <property type="entry name" value="NadA-like"/>
    <property type="match status" value="1"/>
</dbReference>
<evidence type="ECO:0000256" key="2">
    <source>
        <dbReference type="ARBA" id="ARBA00012669"/>
    </source>
</evidence>
<dbReference type="AlphaFoldDB" id="A0AA51UDR9"/>
<comment type="pathway">
    <text evidence="1 10">Cofactor biosynthesis; NAD(+) biosynthesis; quinolinate from iminoaspartate: step 1/1.</text>
</comment>
<feature type="binding site" evidence="10">
    <location>
        <position position="172"/>
    </location>
    <ligand>
        <name>[4Fe-4S] cluster</name>
        <dbReference type="ChEBI" id="CHEBI:49883"/>
    </ligand>
</feature>
<feature type="binding site" evidence="10">
    <location>
        <position position="42"/>
    </location>
    <ligand>
        <name>iminosuccinate</name>
        <dbReference type="ChEBI" id="CHEBI:77875"/>
    </ligand>
</feature>